<gene>
    <name evidence="1" type="ORF">OCH7691_04489</name>
</gene>
<dbReference type="RefSeq" id="WP_085885819.1">
    <property type="nucleotide sequence ID" value="NZ_FWFR01000008.1"/>
</dbReference>
<reference evidence="1 2" key="1">
    <citation type="submission" date="2017-03" db="EMBL/GenBank/DDBJ databases">
        <authorList>
            <person name="Afonso C.L."/>
            <person name="Miller P.J."/>
            <person name="Scott M.A."/>
            <person name="Spackman E."/>
            <person name="Goraichik I."/>
            <person name="Dimitrov K.M."/>
            <person name="Suarez D.L."/>
            <person name="Swayne D.E."/>
        </authorList>
    </citation>
    <scope>NUCLEOTIDE SEQUENCE [LARGE SCALE GENOMIC DNA]</scope>
    <source>
        <strain evidence="1 2">CECT 7691</strain>
    </source>
</reference>
<sequence>MVKRYRYFGFLDPPSPWAGIEEWRAFRDGQRAGTEVAEWASAMVDAMERDPGRWPTEIENALVLAPPDAEP</sequence>
<dbReference type="AlphaFoldDB" id="A0A1Y5U0Z6"/>
<protein>
    <submittedName>
        <fullName evidence="1">Uncharacterized protein</fullName>
    </submittedName>
</protein>
<dbReference type="Proteomes" id="UP000193200">
    <property type="component" value="Unassembled WGS sequence"/>
</dbReference>
<name>A0A1Y5U0Z6_9PROT</name>
<dbReference type="InParanoid" id="A0A1Y5U0Z6"/>
<evidence type="ECO:0000313" key="1">
    <source>
        <dbReference type="EMBL" id="SLN77635.1"/>
    </source>
</evidence>
<evidence type="ECO:0000313" key="2">
    <source>
        <dbReference type="Proteomes" id="UP000193200"/>
    </source>
</evidence>
<accession>A0A1Y5U0Z6</accession>
<dbReference type="EMBL" id="FWFR01000008">
    <property type="protein sequence ID" value="SLN77635.1"/>
    <property type="molecule type" value="Genomic_DNA"/>
</dbReference>
<organism evidence="1 2">
    <name type="scientific">Oceanibacterium hippocampi</name>
    <dbReference type="NCBI Taxonomy" id="745714"/>
    <lineage>
        <taxon>Bacteria</taxon>
        <taxon>Pseudomonadati</taxon>
        <taxon>Pseudomonadota</taxon>
        <taxon>Alphaproteobacteria</taxon>
        <taxon>Sneathiellales</taxon>
        <taxon>Sneathiellaceae</taxon>
        <taxon>Oceanibacterium</taxon>
    </lineage>
</organism>
<keyword evidence="2" id="KW-1185">Reference proteome</keyword>
<proteinExistence type="predicted"/>